<dbReference type="Gene3D" id="1.20.1260.10">
    <property type="match status" value="1"/>
</dbReference>
<dbReference type="InterPro" id="IPR009078">
    <property type="entry name" value="Ferritin-like_SF"/>
</dbReference>
<dbReference type="InterPro" id="IPR002024">
    <property type="entry name" value="Bacterioferritin"/>
</dbReference>
<organism evidence="4 6">
    <name type="scientific">Streptococcus equinus JB1</name>
    <dbReference type="NCBI Taxonomy" id="1294274"/>
    <lineage>
        <taxon>Bacteria</taxon>
        <taxon>Bacillati</taxon>
        <taxon>Bacillota</taxon>
        <taxon>Bacilli</taxon>
        <taxon>Lactobacillales</taxon>
        <taxon>Streptococcaceae</taxon>
        <taxon>Streptococcus</taxon>
    </lineage>
</organism>
<feature type="domain" description="Ferritin-like diiron" evidence="3">
    <location>
        <begin position="1"/>
        <end position="140"/>
    </location>
</feature>
<evidence type="ECO:0000259" key="3">
    <source>
        <dbReference type="PROSITE" id="PS50905"/>
    </source>
</evidence>
<dbReference type="RefSeq" id="WP_039696494.1">
    <property type="nucleotide sequence ID" value="NZ_AUZH01000013.1"/>
</dbReference>
<evidence type="ECO:0000313" key="6">
    <source>
        <dbReference type="Proteomes" id="UP000029382"/>
    </source>
</evidence>
<protein>
    <submittedName>
        <fullName evidence="4">Bacterioferritin</fullName>
    </submittedName>
</protein>
<dbReference type="GO" id="GO:0006826">
    <property type="term" value="P:iron ion transport"/>
    <property type="evidence" value="ECO:0007669"/>
    <property type="project" value="InterPro"/>
</dbReference>
<dbReference type="InterPro" id="IPR009040">
    <property type="entry name" value="Ferritin-like_diiron"/>
</dbReference>
<dbReference type="PRINTS" id="PR00601">
    <property type="entry name" value="BACFERRITIN"/>
</dbReference>
<sequence>MENTIELLQKIGNKILNQANIHDLVALNFEAQGFSKLGDKYKSHASEERDFSQKLFNRILDLGGKICYQNQESFEVPASPLEWLRHDLEVSKEGLKELLPLVGAASNDLVTYDLLKAYYKDEDDDLQWTQQQLDLIDTVGYQNWLTQQL</sequence>
<keyword evidence="1" id="KW-0409">Iron storage</keyword>
<dbReference type="Proteomes" id="UP000182793">
    <property type="component" value="Unassembled WGS sequence"/>
</dbReference>
<dbReference type="EMBL" id="AUZH01000013">
    <property type="protein sequence ID" value="KFN88243.1"/>
    <property type="molecule type" value="Genomic_DNA"/>
</dbReference>
<dbReference type="InterPro" id="IPR008331">
    <property type="entry name" value="Ferritin_DPS_dom"/>
</dbReference>
<evidence type="ECO:0000313" key="7">
    <source>
        <dbReference type="Proteomes" id="UP000182793"/>
    </source>
</evidence>
<keyword evidence="7" id="KW-1185">Reference proteome</keyword>
<name>A0A091CBA5_STREI</name>
<dbReference type="EMBL" id="FOTG01000002">
    <property type="protein sequence ID" value="SFL03891.1"/>
    <property type="molecule type" value="Genomic_DNA"/>
</dbReference>
<dbReference type="AlphaFoldDB" id="A0A091CBA5"/>
<gene>
    <name evidence="4" type="ORF">H702_03920</name>
    <name evidence="5" type="ORF">SAMN02910290_00159</name>
</gene>
<proteinExistence type="predicted"/>
<dbReference type="GO" id="GO:0006879">
    <property type="term" value="P:intracellular iron ion homeostasis"/>
    <property type="evidence" value="ECO:0007669"/>
    <property type="project" value="UniProtKB-KW"/>
</dbReference>
<comment type="caution">
    <text evidence="4">The sequence shown here is derived from an EMBL/GenBank/DDBJ whole genome shotgun (WGS) entry which is preliminary data.</text>
</comment>
<reference evidence="4 6" key="1">
    <citation type="journal article" date="2014" name="Genome Announc.">
        <title>Draft Genome Sequences of Streptococcus bovis Strains ATCC 33317 and JB1.</title>
        <authorList>
            <person name="Benahmed F.H."/>
            <person name="Gopinath G.R."/>
            <person name="Harbottle H."/>
            <person name="Cotta M.A."/>
            <person name="Luo Y."/>
            <person name="Henderson C."/>
            <person name="Teri P."/>
            <person name="Soppet D."/>
            <person name="Rasmussen M."/>
            <person name="Whitehead T.R."/>
            <person name="Davidson M."/>
        </authorList>
    </citation>
    <scope>NUCLEOTIDE SEQUENCE [LARGE SCALE GENOMIC DNA]</scope>
    <source>
        <strain evidence="4 6">JB1</strain>
    </source>
</reference>
<dbReference type="PROSITE" id="PS50905">
    <property type="entry name" value="FERRITIN_LIKE"/>
    <property type="match status" value="1"/>
</dbReference>
<reference evidence="5 7" key="2">
    <citation type="submission" date="2016-10" db="EMBL/GenBank/DDBJ databases">
        <authorList>
            <person name="Varghese N."/>
            <person name="Submissions S."/>
        </authorList>
    </citation>
    <scope>NUCLEOTIDE SEQUENCE [LARGE SCALE GENOMIC DNA]</scope>
    <source>
        <strain evidence="5 7">JB1</strain>
    </source>
</reference>
<dbReference type="Proteomes" id="UP000029382">
    <property type="component" value="Unassembled WGS sequence"/>
</dbReference>
<dbReference type="SUPFAM" id="SSF47240">
    <property type="entry name" value="Ferritin-like"/>
    <property type="match status" value="1"/>
</dbReference>
<evidence type="ECO:0000256" key="2">
    <source>
        <dbReference type="ARBA" id="ARBA00023004"/>
    </source>
</evidence>
<evidence type="ECO:0000256" key="1">
    <source>
        <dbReference type="ARBA" id="ARBA00022434"/>
    </source>
</evidence>
<dbReference type="GO" id="GO:0008199">
    <property type="term" value="F:ferric iron binding"/>
    <property type="evidence" value="ECO:0007669"/>
    <property type="project" value="InterPro"/>
</dbReference>
<dbReference type="Pfam" id="PF00210">
    <property type="entry name" value="Ferritin"/>
    <property type="match status" value="1"/>
</dbReference>
<keyword evidence="2" id="KW-0408">Iron</keyword>
<evidence type="ECO:0000313" key="5">
    <source>
        <dbReference type="EMBL" id="SFL03891.1"/>
    </source>
</evidence>
<dbReference type="InterPro" id="IPR012347">
    <property type="entry name" value="Ferritin-like"/>
</dbReference>
<evidence type="ECO:0000313" key="4">
    <source>
        <dbReference type="EMBL" id="KFN88243.1"/>
    </source>
</evidence>
<accession>A0A091CBA5</accession>